<protein>
    <submittedName>
        <fullName evidence="5">Transcriptional regulator</fullName>
    </submittedName>
</protein>
<dbReference type="PANTHER" id="PTHR43537:SF24">
    <property type="entry name" value="GLUCONATE OPERON TRANSCRIPTIONAL REPRESSOR"/>
    <property type="match status" value="1"/>
</dbReference>
<dbReference type="InterPro" id="IPR011711">
    <property type="entry name" value="GntR_C"/>
</dbReference>
<dbReference type="EMBL" id="CM001440">
    <property type="protein sequence ID" value="EHR63089.1"/>
    <property type="molecule type" value="Genomic_DNA"/>
</dbReference>
<dbReference type="InterPro" id="IPR000524">
    <property type="entry name" value="Tscrpt_reg_HTH_GntR"/>
</dbReference>
<evidence type="ECO:0000313" key="5">
    <source>
        <dbReference type="EMBL" id="EHR63089.1"/>
    </source>
</evidence>
<evidence type="ECO:0000256" key="2">
    <source>
        <dbReference type="ARBA" id="ARBA00023125"/>
    </source>
</evidence>
<gene>
    <name evidence="5" type="ORF">SaccyDRAFT_4271</name>
</gene>
<dbReference type="InterPro" id="IPR036388">
    <property type="entry name" value="WH-like_DNA-bd_sf"/>
</dbReference>
<dbReference type="GO" id="GO:0003677">
    <property type="term" value="F:DNA binding"/>
    <property type="evidence" value="ECO:0007669"/>
    <property type="project" value="UniProtKB-KW"/>
</dbReference>
<keyword evidence="2" id="KW-0238">DNA-binding</keyword>
<dbReference type="SMART" id="SM00345">
    <property type="entry name" value="HTH_GNTR"/>
    <property type="match status" value="1"/>
</dbReference>
<organism evidence="5 6">
    <name type="scientific">Saccharomonospora cyanea NA-134</name>
    <dbReference type="NCBI Taxonomy" id="882082"/>
    <lineage>
        <taxon>Bacteria</taxon>
        <taxon>Bacillati</taxon>
        <taxon>Actinomycetota</taxon>
        <taxon>Actinomycetes</taxon>
        <taxon>Pseudonocardiales</taxon>
        <taxon>Pseudonocardiaceae</taxon>
        <taxon>Saccharomonospora</taxon>
    </lineage>
</organism>
<dbReference type="STRING" id="882082.SaccyDRAFT_4271"/>
<dbReference type="Gene3D" id="1.10.10.10">
    <property type="entry name" value="Winged helix-like DNA-binding domain superfamily/Winged helix DNA-binding domain"/>
    <property type="match status" value="1"/>
</dbReference>
<accession>H5XM10</accession>
<proteinExistence type="predicted"/>
<dbReference type="RefSeq" id="WP_005459189.1">
    <property type="nucleotide sequence ID" value="NZ_CM001440.1"/>
</dbReference>
<evidence type="ECO:0000259" key="4">
    <source>
        <dbReference type="PROSITE" id="PS50949"/>
    </source>
</evidence>
<name>H5XM10_9PSEU</name>
<keyword evidence="3" id="KW-0804">Transcription</keyword>
<dbReference type="Gene3D" id="1.20.120.530">
    <property type="entry name" value="GntR ligand-binding domain-like"/>
    <property type="match status" value="1"/>
</dbReference>
<dbReference type="HOGENOM" id="CLU_017584_9_0_11"/>
<dbReference type="PANTHER" id="PTHR43537">
    <property type="entry name" value="TRANSCRIPTIONAL REGULATOR, GNTR FAMILY"/>
    <property type="match status" value="1"/>
</dbReference>
<dbReference type="PROSITE" id="PS50949">
    <property type="entry name" value="HTH_GNTR"/>
    <property type="match status" value="1"/>
</dbReference>
<dbReference type="Pfam" id="PF00392">
    <property type="entry name" value="GntR"/>
    <property type="match status" value="1"/>
</dbReference>
<dbReference type="InterPro" id="IPR008920">
    <property type="entry name" value="TF_FadR/GntR_C"/>
</dbReference>
<reference evidence="5 6" key="1">
    <citation type="submission" date="2011-11" db="EMBL/GenBank/DDBJ databases">
        <title>The Noncontiguous Finished sequence of Saccharomonospora cyanea NA-134.</title>
        <authorList>
            <consortium name="US DOE Joint Genome Institute"/>
            <person name="Lucas S."/>
            <person name="Han J."/>
            <person name="Lapidus A."/>
            <person name="Cheng J.-F."/>
            <person name="Goodwin L."/>
            <person name="Pitluck S."/>
            <person name="Peters L."/>
            <person name="Ovchinnikova G."/>
            <person name="Lu M."/>
            <person name="Detter J.C."/>
            <person name="Han C."/>
            <person name="Tapia R."/>
            <person name="Land M."/>
            <person name="Hauser L."/>
            <person name="Kyrpides N."/>
            <person name="Ivanova N."/>
            <person name="Pagani I."/>
            <person name="Brambilla E.-M."/>
            <person name="Klenk H.-P."/>
            <person name="Woyke T."/>
        </authorList>
    </citation>
    <scope>NUCLEOTIDE SEQUENCE [LARGE SCALE GENOMIC DNA]</scope>
    <source>
        <strain evidence="5 6">NA-134</strain>
    </source>
</reference>
<dbReference type="SUPFAM" id="SSF48008">
    <property type="entry name" value="GntR ligand-binding domain-like"/>
    <property type="match status" value="1"/>
</dbReference>
<dbReference type="InterPro" id="IPR036390">
    <property type="entry name" value="WH_DNA-bd_sf"/>
</dbReference>
<evidence type="ECO:0000256" key="3">
    <source>
        <dbReference type="ARBA" id="ARBA00023163"/>
    </source>
</evidence>
<dbReference type="SUPFAM" id="SSF46785">
    <property type="entry name" value="Winged helix' DNA-binding domain"/>
    <property type="match status" value="1"/>
</dbReference>
<dbReference type="AlphaFoldDB" id="H5XM10"/>
<feature type="domain" description="HTH gntR-type" evidence="4">
    <location>
        <begin position="21"/>
        <end position="91"/>
    </location>
</feature>
<dbReference type="Pfam" id="PF07729">
    <property type="entry name" value="FCD"/>
    <property type="match status" value="1"/>
</dbReference>
<dbReference type="GO" id="GO:0003700">
    <property type="term" value="F:DNA-binding transcription factor activity"/>
    <property type="evidence" value="ECO:0007669"/>
    <property type="project" value="InterPro"/>
</dbReference>
<evidence type="ECO:0000256" key="1">
    <source>
        <dbReference type="ARBA" id="ARBA00023015"/>
    </source>
</evidence>
<dbReference type="PRINTS" id="PR00035">
    <property type="entry name" value="HTHGNTR"/>
</dbReference>
<sequence>MSGDQLSTLTRKVLFAPLESSGRTEAVLDRLRSAIALGVLAEGEQLPPEAELAAQLNISPVTLREALGVLRDEGIVETRRGRGGGSFVRVPERLHIEHAVTQLLRLSPLDLRDLADWRCAVSATAAHLAAERASDQDVTMLAATAAQVNLAEDEVAARRADARFHIGLAAAAQSARLSGAAITLQVEYAALLTLVYGDSGVRKAASVQFGAISECIRDGFAEQARQLTHEAVIATRDRLLDLRLGMTTEGGEPSR</sequence>
<keyword evidence="1" id="KW-0805">Transcription regulation</keyword>
<evidence type="ECO:0000313" key="6">
    <source>
        <dbReference type="Proteomes" id="UP000002791"/>
    </source>
</evidence>
<keyword evidence="6" id="KW-1185">Reference proteome</keyword>
<dbReference type="CDD" id="cd07377">
    <property type="entry name" value="WHTH_GntR"/>
    <property type="match status" value="1"/>
</dbReference>
<dbReference type="Proteomes" id="UP000002791">
    <property type="component" value="Chromosome"/>
</dbReference>
<dbReference type="eggNOG" id="COG2186">
    <property type="taxonomic scope" value="Bacteria"/>
</dbReference>